<proteinExistence type="predicted"/>
<gene>
    <name evidence="1" type="ordered locus">CKO_01912</name>
</gene>
<evidence type="ECO:0000313" key="1">
    <source>
        <dbReference type="EMBL" id="ABV13039.1"/>
    </source>
</evidence>
<accession>A8AHS4</accession>
<organism evidence="1 2">
    <name type="scientific">Citrobacter koseri (strain ATCC BAA-895 / CDC 4225-83 / SGSC4696)</name>
    <dbReference type="NCBI Taxonomy" id="290338"/>
    <lineage>
        <taxon>Bacteria</taxon>
        <taxon>Pseudomonadati</taxon>
        <taxon>Pseudomonadota</taxon>
        <taxon>Gammaproteobacteria</taxon>
        <taxon>Enterobacterales</taxon>
        <taxon>Enterobacteriaceae</taxon>
        <taxon>Citrobacter</taxon>
    </lineage>
</organism>
<protein>
    <submittedName>
        <fullName evidence="1">Uncharacterized protein</fullName>
    </submittedName>
</protein>
<dbReference type="Proteomes" id="UP000008148">
    <property type="component" value="Chromosome"/>
</dbReference>
<dbReference type="AlphaFoldDB" id="A8AHS4"/>
<reference evidence="1 2" key="1">
    <citation type="submission" date="2007-08" db="EMBL/GenBank/DDBJ databases">
        <authorList>
            <consortium name="The Citrobacter koseri Genome Sequencing Project"/>
            <person name="McClelland M."/>
            <person name="Sanderson E.K."/>
            <person name="Porwollik S."/>
            <person name="Spieth J."/>
            <person name="Clifton W.S."/>
            <person name="Latreille P."/>
            <person name="Courtney L."/>
            <person name="Wang C."/>
            <person name="Pepin K."/>
            <person name="Bhonagiri V."/>
            <person name="Nash W."/>
            <person name="Johnson M."/>
            <person name="Thiruvilangam P."/>
            <person name="Wilson R."/>
        </authorList>
    </citation>
    <scope>NUCLEOTIDE SEQUENCE [LARGE SCALE GENOMIC DNA]</scope>
    <source>
        <strain evidence="2">ATCC BAA-895 / CDC 4225-83 / SGSC4696</strain>
    </source>
</reference>
<sequence>MRIASPSVKSPPDSKCVNTFGFFPYLDIAMPNGEPCKALSLPDLLLVNHRYPPDARYREAS</sequence>
<evidence type="ECO:0000313" key="2">
    <source>
        <dbReference type="Proteomes" id="UP000008148"/>
    </source>
</evidence>
<dbReference type="HOGENOM" id="CLU_2914097_0_0_6"/>
<keyword evidence="2" id="KW-1185">Reference proteome</keyword>
<dbReference type="EMBL" id="CP000822">
    <property type="protein sequence ID" value="ABV13039.1"/>
    <property type="molecule type" value="Genomic_DNA"/>
</dbReference>
<dbReference type="KEGG" id="cko:CKO_01912"/>
<dbReference type="STRING" id="290338.CKO_01912"/>
<name>A8AHS4_CITK8</name>